<sequence length="240" mass="26382">MRAPVTETEWLTGRYPWQALENLKNKPGRRKRRLFACACCYRLMDLYPTSEARAAVVAAEQFADGLIDGKALRLLDRAAQDSVHGLERSLVGLATVQSLCVASKYITNVDWAAGYVISAQKLRAAERRGLVRGTPEFDAVTDAVAAEESAHLAVLAHDVFGNPFRPALFSPSWRTSTAVMLAQQVYNSRDYSPLPILADALQDAGCDREDLLEHLRGPGPHVRGCWALDLVLGKEYGEGL</sequence>
<organism evidence="1 2">
    <name type="scientific">Gemmata massiliana</name>
    <dbReference type="NCBI Taxonomy" id="1210884"/>
    <lineage>
        <taxon>Bacteria</taxon>
        <taxon>Pseudomonadati</taxon>
        <taxon>Planctomycetota</taxon>
        <taxon>Planctomycetia</taxon>
        <taxon>Gemmatales</taxon>
        <taxon>Gemmataceae</taxon>
        <taxon>Gemmata</taxon>
    </lineage>
</organism>
<evidence type="ECO:0000313" key="1">
    <source>
        <dbReference type="EMBL" id="VTR93436.1"/>
    </source>
</evidence>
<keyword evidence="2" id="KW-1185">Reference proteome</keyword>
<name>A0A6P2CYH3_9BACT</name>
<proteinExistence type="predicted"/>
<reference evidence="1 2" key="1">
    <citation type="submission" date="2019-05" db="EMBL/GenBank/DDBJ databases">
        <authorList>
            <consortium name="Science for Life Laboratories"/>
        </authorList>
    </citation>
    <scope>NUCLEOTIDE SEQUENCE [LARGE SCALE GENOMIC DNA]</scope>
    <source>
        <strain evidence="1">Soil9</strain>
    </source>
</reference>
<dbReference type="Proteomes" id="UP000464178">
    <property type="component" value="Chromosome"/>
</dbReference>
<dbReference type="EMBL" id="LR593886">
    <property type="protein sequence ID" value="VTR93436.1"/>
    <property type="molecule type" value="Genomic_DNA"/>
</dbReference>
<accession>A0A6P2CYH3</accession>
<dbReference type="AlphaFoldDB" id="A0A6P2CYH3"/>
<protein>
    <submittedName>
        <fullName evidence="1">Uncharacterized protein</fullName>
    </submittedName>
</protein>
<gene>
    <name evidence="1" type="ORF">SOIL9_42780</name>
</gene>
<dbReference type="KEGG" id="gms:SOIL9_42780"/>
<dbReference type="RefSeq" id="WP_232069643.1">
    <property type="nucleotide sequence ID" value="NZ_LR593886.1"/>
</dbReference>
<evidence type="ECO:0000313" key="2">
    <source>
        <dbReference type="Proteomes" id="UP000464178"/>
    </source>
</evidence>